<feature type="transmembrane region" description="Helical" evidence="14">
    <location>
        <begin position="107"/>
        <end position="126"/>
    </location>
</feature>
<reference evidence="16" key="1">
    <citation type="submission" date="2022-03" db="EMBL/GenBank/DDBJ databases">
        <authorList>
            <person name="Martin C."/>
        </authorList>
    </citation>
    <scope>NUCLEOTIDE SEQUENCE</scope>
</reference>
<keyword evidence="8" id="KW-0677">Repeat</keyword>
<keyword evidence="6" id="KW-0808">Transferase</keyword>
<dbReference type="GO" id="GO:0004169">
    <property type="term" value="F:dolichyl-phosphate-mannose-protein mannosyltransferase activity"/>
    <property type="evidence" value="ECO:0007669"/>
    <property type="project" value="UniProtKB-EC"/>
</dbReference>
<comment type="caution">
    <text evidence="16">The sequence shown here is derived from an EMBL/GenBank/DDBJ whole genome shotgun (WGS) entry which is preliminary data.</text>
</comment>
<keyword evidence="12 14" id="KW-0472">Membrane</keyword>
<keyword evidence="10" id="KW-0256">Endoplasmic reticulum</keyword>
<dbReference type="PANTHER" id="PTHR44216">
    <property type="entry name" value="PROTEIN O-MANNOSYL-TRANSFERASE TMTC2"/>
    <property type="match status" value="1"/>
</dbReference>
<dbReference type="Pfam" id="PF13424">
    <property type="entry name" value="TPR_12"/>
    <property type="match status" value="1"/>
</dbReference>
<dbReference type="AlphaFoldDB" id="A0A8S4Q002"/>
<keyword evidence="7 14" id="KW-0812">Transmembrane</keyword>
<dbReference type="Gene3D" id="1.25.40.10">
    <property type="entry name" value="Tetratricopeptide repeat domain"/>
    <property type="match status" value="3"/>
</dbReference>
<dbReference type="PANTHER" id="PTHR44216:SF3">
    <property type="entry name" value="PROTEIN O-MANNOSYL-TRANSFERASE TMTC2"/>
    <property type="match status" value="1"/>
</dbReference>
<protein>
    <recommendedName>
        <fullName evidence="5">dolichyl-phosphate-mannose--protein mannosyltransferase</fullName>
        <ecNumber evidence="5">2.4.1.109</ecNumber>
    </recommendedName>
</protein>
<dbReference type="EC" id="2.4.1.109" evidence="5"/>
<dbReference type="EMBL" id="CAIIXF020000011">
    <property type="protein sequence ID" value="CAH1798791.1"/>
    <property type="molecule type" value="Genomic_DNA"/>
</dbReference>
<feature type="repeat" description="TPR" evidence="13">
    <location>
        <begin position="576"/>
        <end position="609"/>
    </location>
</feature>
<accession>A0A8S4Q002</accession>
<feature type="transmembrane region" description="Helical" evidence="14">
    <location>
        <begin position="194"/>
        <end position="213"/>
    </location>
</feature>
<evidence type="ECO:0000256" key="8">
    <source>
        <dbReference type="ARBA" id="ARBA00022737"/>
    </source>
</evidence>
<dbReference type="PROSITE" id="PS50293">
    <property type="entry name" value="TPR_REGION"/>
    <property type="match status" value="2"/>
</dbReference>
<evidence type="ECO:0000256" key="1">
    <source>
        <dbReference type="ARBA" id="ARBA00004141"/>
    </source>
</evidence>
<feature type="transmembrane region" description="Helical" evidence="14">
    <location>
        <begin position="257"/>
        <end position="275"/>
    </location>
</feature>
<sequence length="700" mass="79583">MRSRRIAHPRLQTREHGLEVKMGTEIGLCCLLSLLLYWNTLNADFCYDDSRAIQKNPDLLPETPISDIFYNDFWGTPLTHSGSHKSYRPLCVLTFRLNYFLGGLNPVGYHLVNVLLHCVVTGLFTYSVRILCAKRLVSAVAGALFAAHPIHTEAVAGIVGRADILACLFFLLSFLCYIQYCSIRDQSIHKSASLSWRWIYMIMMGLSASASMLSKEQGVTVLGVCAIYDILVCHRVSWRQLLKCLYQKQFRRLHEGLVCIGLTAAGLIGFRLYFMGNKPPEFAPADNPASDSASFLTRTLTFLHLPVVNFWLLLFPKTLSFDWSMEAIPLIDVRTVIRNCDWSNEENLYKSGLHVNPAKAWGNLANILNGQGKLEEAEAAYHEALQHRGNMADVHYNLGILLQEQKRYSEAVEAYKNAIDCRPRLTMAHLNLGIVYGILKLYQEAERTYRHCAQIDTKGLKDPRLHDNTKISALYNLGRLLADQNRVKEAISIYHSAISRMPSHYSPQSLYNMLGEAYAKANEFDNAEKWYRKALHAKPGHIPAHLTIARLMQKKGLHHEAEEWYKKALRISSNDSTIYQHYAQFLGDIGNHKEAAETFVEASRLSPNDFELLFNAANALRQANMNYEAEQYYVLAAKLKPENPTAHMNLGAMLHFNGKLQEAEQSYLRALQLKPDDIVTQTNLKKLRNLLRKAKFENRA</sequence>
<evidence type="ECO:0000313" key="16">
    <source>
        <dbReference type="EMBL" id="CAH1798791.1"/>
    </source>
</evidence>
<evidence type="ECO:0000259" key="15">
    <source>
        <dbReference type="Pfam" id="PF08409"/>
    </source>
</evidence>
<organism evidence="16 17">
    <name type="scientific">Owenia fusiformis</name>
    <name type="common">Polychaete worm</name>
    <dbReference type="NCBI Taxonomy" id="6347"/>
    <lineage>
        <taxon>Eukaryota</taxon>
        <taxon>Metazoa</taxon>
        <taxon>Spiralia</taxon>
        <taxon>Lophotrochozoa</taxon>
        <taxon>Annelida</taxon>
        <taxon>Polychaeta</taxon>
        <taxon>Sedentaria</taxon>
        <taxon>Canalipalpata</taxon>
        <taxon>Sabellida</taxon>
        <taxon>Oweniida</taxon>
        <taxon>Oweniidae</taxon>
        <taxon>Owenia</taxon>
    </lineage>
</organism>
<dbReference type="Pfam" id="PF08409">
    <property type="entry name" value="TMTC_DUF1736"/>
    <property type="match status" value="1"/>
</dbReference>
<dbReference type="SUPFAM" id="SSF48452">
    <property type="entry name" value="TPR-like"/>
    <property type="match status" value="2"/>
</dbReference>
<comment type="subcellular location">
    <subcellularLocation>
        <location evidence="2">Endoplasmic reticulum</location>
    </subcellularLocation>
    <subcellularLocation>
        <location evidence="1">Membrane</location>
        <topology evidence="1">Multi-pass membrane protein</topology>
    </subcellularLocation>
</comment>
<evidence type="ECO:0000256" key="10">
    <source>
        <dbReference type="ARBA" id="ARBA00022824"/>
    </source>
</evidence>
<dbReference type="OrthoDB" id="19588at2759"/>
<evidence type="ECO:0000256" key="9">
    <source>
        <dbReference type="ARBA" id="ARBA00022803"/>
    </source>
</evidence>
<comment type="similarity">
    <text evidence="4">Belongs to the TMTC family.</text>
</comment>
<dbReference type="Pfam" id="PF13432">
    <property type="entry name" value="TPR_16"/>
    <property type="match status" value="1"/>
</dbReference>
<feature type="domain" description="DUF1736" evidence="15">
    <location>
        <begin position="277"/>
        <end position="339"/>
    </location>
</feature>
<evidence type="ECO:0000256" key="4">
    <source>
        <dbReference type="ARBA" id="ARBA00007882"/>
    </source>
</evidence>
<proteinExistence type="inferred from homology"/>
<dbReference type="Pfam" id="PF13181">
    <property type="entry name" value="TPR_8"/>
    <property type="match status" value="3"/>
</dbReference>
<evidence type="ECO:0000313" key="17">
    <source>
        <dbReference type="Proteomes" id="UP000749559"/>
    </source>
</evidence>
<evidence type="ECO:0000256" key="6">
    <source>
        <dbReference type="ARBA" id="ARBA00022679"/>
    </source>
</evidence>
<evidence type="ECO:0000256" key="2">
    <source>
        <dbReference type="ARBA" id="ARBA00004240"/>
    </source>
</evidence>
<evidence type="ECO:0000256" key="3">
    <source>
        <dbReference type="ARBA" id="ARBA00004922"/>
    </source>
</evidence>
<feature type="repeat" description="TPR" evidence="13">
    <location>
        <begin position="392"/>
        <end position="425"/>
    </location>
</feature>
<gene>
    <name evidence="16" type="ORF">OFUS_LOCUS22882</name>
</gene>
<keyword evidence="11 14" id="KW-1133">Transmembrane helix</keyword>
<keyword evidence="17" id="KW-1185">Reference proteome</keyword>
<feature type="repeat" description="TPR" evidence="13">
    <location>
        <begin position="508"/>
        <end position="541"/>
    </location>
</feature>
<evidence type="ECO:0000256" key="12">
    <source>
        <dbReference type="ARBA" id="ARBA00023136"/>
    </source>
</evidence>
<dbReference type="InterPro" id="IPR052384">
    <property type="entry name" value="TMTC_O-mannosyltransferase"/>
</dbReference>
<feature type="transmembrane region" description="Helical" evidence="14">
    <location>
        <begin position="133"/>
        <end position="150"/>
    </location>
</feature>
<dbReference type="InterPro" id="IPR019734">
    <property type="entry name" value="TPR_rpt"/>
</dbReference>
<feature type="transmembrane region" description="Helical" evidence="14">
    <location>
        <begin position="162"/>
        <end position="182"/>
    </location>
</feature>
<dbReference type="InterPro" id="IPR011990">
    <property type="entry name" value="TPR-like_helical_dom_sf"/>
</dbReference>
<evidence type="ECO:0000256" key="14">
    <source>
        <dbReference type="SAM" id="Phobius"/>
    </source>
</evidence>
<evidence type="ECO:0000256" key="13">
    <source>
        <dbReference type="PROSITE-ProRule" id="PRU00339"/>
    </source>
</evidence>
<dbReference type="GO" id="GO:0005789">
    <property type="term" value="C:endoplasmic reticulum membrane"/>
    <property type="evidence" value="ECO:0007669"/>
    <property type="project" value="TreeGrafter"/>
</dbReference>
<evidence type="ECO:0000256" key="11">
    <source>
        <dbReference type="ARBA" id="ARBA00022989"/>
    </source>
</evidence>
<name>A0A8S4Q002_OWEFU</name>
<evidence type="ECO:0000256" key="5">
    <source>
        <dbReference type="ARBA" id="ARBA00012839"/>
    </source>
</evidence>
<dbReference type="InterPro" id="IPR013618">
    <property type="entry name" value="TMTC_DUF1736"/>
</dbReference>
<dbReference type="Proteomes" id="UP000749559">
    <property type="component" value="Unassembled WGS sequence"/>
</dbReference>
<evidence type="ECO:0000256" key="7">
    <source>
        <dbReference type="ARBA" id="ARBA00022692"/>
    </source>
</evidence>
<comment type="pathway">
    <text evidence="3">Protein modification; protein glycosylation.</text>
</comment>
<dbReference type="PROSITE" id="PS50005">
    <property type="entry name" value="TPR"/>
    <property type="match status" value="5"/>
</dbReference>
<feature type="transmembrane region" description="Helical" evidence="14">
    <location>
        <begin position="219"/>
        <end position="236"/>
    </location>
</feature>
<dbReference type="Pfam" id="PF00515">
    <property type="entry name" value="TPR_1"/>
    <property type="match status" value="1"/>
</dbReference>
<feature type="repeat" description="TPR" evidence="13">
    <location>
        <begin position="644"/>
        <end position="677"/>
    </location>
</feature>
<dbReference type="SMART" id="SM00028">
    <property type="entry name" value="TPR"/>
    <property type="match status" value="9"/>
</dbReference>
<keyword evidence="9 13" id="KW-0802">TPR repeat</keyword>
<feature type="repeat" description="TPR" evidence="13">
    <location>
        <begin position="471"/>
        <end position="504"/>
    </location>
</feature>